<dbReference type="Pfam" id="PF01593">
    <property type="entry name" value="Amino_oxidase"/>
    <property type="match status" value="1"/>
</dbReference>
<dbReference type="EMBL" id="BKCP01009626">
    <property type="protein sequence ID" value="GER51421.1"/>
    <property type="molecule type" value="Genomic_DNA"/>
</dbReference>
<dbReference type="InterPro" id="IPR036188">
    <property type="entry name" value="FAD/NAD-bd_sf"/>
</dbReference>
<evidence type="ECO:0000313" key="9">
    <source>
        <dbReference type="EMBL" id="GER51421.1"/>
    </source>
</evidence>
<dbReference type="Proteomes" id="UP000325081">
    <property type="component" value="Unassembled WGS sequence"/>
</dbReference>
<keyword evidence="6" id="KW-0274">FAD</keyword>
<evidence type="ECO:0000256" key="6">
    <source>
        <dbReference type="ARBA" id="ARBA00022827"/>
    </source>
</evidence>
<evidence type="ECO:0000259" key="8">
    <source>
        <dbReference type="Pfam" id="PF01593"/>
    </source>
</evidence>
<evidence type="ECO:0000256" key="2">
    <source>
        <dbReference type="ARBA" id="ARBA00004496"/>
    </source>
</evidence>
<evidence type="ECO:0000256" key="7">
    <source>
        <dbReference type="ARBA" id="ARBA00023002"/>
    </source>
</evidence>
<dbReference type="PANTHER" id="PTHR10742">
    <property type="entry name" value="FLAVIN MONOAMINE OXIDASE"/>
    <property type="match status" value="1"/>
</dbReference>
<comment type="similarity">
    <text evidence="3">Belongs to the flavin monoamine oxidase family.</text>
</comment>
<keyword evidence="10" id="KW-1185">Reference proteome</keyword>
<sequence length="539" mass="59323">MASRRPRVAIIGAGMAGLAAANRLQTAASHLLDLVVVEGGSRIGGRISSSVFCGDRVELGATWIHGIEGSPVHKIARDNNLLHSRGQPWEWMHGMPQDPVTLAEGTHELDPSLVEPISNLFQNLINDIRGKSVDEDGVTSEIVKRLAGKYSGAGNNSVGSFLRDGLDAYWEITKDQKDTAGDLSRRSLEEGVFRLHENIQRSYSASDDLGTLDFDAERVYQMLPGEEITIAGGYSGVIEFLARALPAGIIQLNMKVDKIEWQLGDEDSHECGPVKLHFSDSSVLTADHVIVTVSLGVLKRGIIPGQEIFSPPLPDFKNRAISRLGYGLVNKAFLQVVDCDNQLGDNDLELSFLQMVFHSRDSKSKDPEIPDWIRKTPLLYPIYRNSRVLLSWFAGKEALELESLGKDDITKGFSITTSKLMMPKSNGLILPINCRKSCSRVPDGKILRFGDVLRTQWGTDPLFLGSYSYVAVGSSLDDMDVLAEPLPENKNNLDSTKKLQILFAGEATDRTHYSTTHGAYFSGLREADRLLEHYNCAAL</sequence>
<organism evidence="9 10">
    <name type="scientific">Striga asiatica</name>
    <name type="common">Asiatic witchweed</name>
    <name type="synonym">Buchnera asiatica</name>
    <dbReference type="NCBI Taxonomy" id="4170"/>
    <lineage>
        <taxon>Eukaryota</taxon>
        <taxon>Viridiplantae</taxon>
        <taxon>Streptophyta</taxon>
        <taxon>Embryophyta</taxon>
        <taxon>Tracheophyta</taxon>
        <taxon>Spermatophyta</taxon>
        <taxon>Magnoliopsida</taxon>
        <taxon>eudicotyledons</taxon>
        <taxon>Gunneridae</taxon>
        <taxon>Pentapetalae</taxon>
        <taxon>asterids</taxon>
        <taxon>lamiids</taxon>
        <taxon>Lamiales</taxon>
        <taxon>Orobanchaceae</taxon>
        <taxon>Buchnereae</taxon>
        <taxon>Striga</taxon>
    </lineage>
</organism>
<dbReference type="InterPro" id="IPR002937">
    <property type="entry name" value="Amino_oxidase"/>
</dbReference>
<evidence type="ECO:0000256" key="3">
    <source>
        <dbReference type="ARBA" id="ARBA00005995"/>
    </source>
</evidence>
<accession>A0A5A7R545</accession>
<evidence type="ECO:0000256" key="4">
    <source>
        <dbReference type="ARBA" id="ARBA00022490"/>
    </source>
</evidence>
<keyword evidence="4" id="KW-0963">Cytoplasm</keyword>
<evidence type="ECO:0000313" key="10">
    <source>
        <dbReference type="Proteomes" id="UP000325081"/>
    </source>
</evidence>
<dbReference type="OrthoDB" id="2019015at2759"/>
<name>A0A5A7R545_STRAF</name>
<comment type="cofactor">
    <cofactor evidence="1">
        <name>FAD</name>
        <dbReference type="ChEBI" id="CHEBI:57692"/>
    </cofactor>
</comment>
<dbReference type="AlphaFoldDB" id="A0A5A7R545"/>
<dbReference type="PANTHER" id="PTHR10742:SF405">
    <property type="entry name" value="PEROXISOMAL N(1)-ACETYL-SPERMINE_SPERMIDINE OXIDASE"/>
    <property type="match status" value="1"/>
</dbReference>
<keyword evidence="7" id="KW-0560">Oxidoreductase</keyword>
<comment type="caution">
    <text evidence="9">The sequence shown here is derived from an EMBL/GenBank/DDBJ whole genome shotgun (WGS) entry which is preliminary data.</text>
</comment>
<gene>
    <name evidence="9" type="ORF">STAS_28782</name>
</gene>
<dbReference type="GO" id="GO:0046592">
    <property type="term" value="F:polyamine oxidase activity"/>
    <property type="evidence" value="ECO:0007669"/>
    <property type="project" value="TreeGrafter"/>
</dbReference>
<proteinExistence type="inferred from homology"/>
<dbReference type="SUPFAM" id="SSF51905">
    <property type="entry name" value="FAD/NAD(P)-binding domain"/>
    <property type="match status" value="1"/>
</dbReference>
<comment type="subcellular location">
    <subcellularLocation>
        <location evidence="2">Cytoplasm</location>
    </subcellularLocation>
</comment>
<dbReference type="GO" id="GO:0005737">
    <property type="term" value="C:cytoplasm"/>
    <property type="evidence" value="ECO:0007669"/>
    <property type="project" value="UniProtKB-SubCell"/>
</dbReference>
<keyword evidence="5" id="KW-0285">Flavoprotein</keyword>
<dbReference type="InterPro" id="IPR050281">
    <property type="entry name" value="Flavin_monoamine_oxidase"/>
</dbReference>
<dbReference type="Gene3D" id="3.90.660.10">
    <property type="match status" value="1"/>
</dbReference>
<evidence type="ECO:0000256" key="1">
    <source>
        <dbReference type="ARBA" id="ARBA00001974"/>
    </source>
</evidence>
<feature type="domain" description="Amine oxidase" evidence="8">
    <location>
        <begin position="15"/>
        <end position="531"/>
    </location>
</feature>
<reference evidence="10" key="1">
    <citation type="journal article" date="2019" name="Curr. Biol.">
        <title>Genome Sequence of Striga asiatica Provides Insight into the Evolution of Plant Parasitism.</title>
        <authorList>
            <person name="Yoshida S."/>
            <person name="Kim S."/>
            <person name="Wafula E.K."/>
            <person name="Tanskanen J."/>
            <person name="Kim Y.M."/>
            <person name="Honaas L."/>
            <person name="Yang Z."/>
            <person name="Spallek T."/>
            <person name="Conn C.E."/>
            <person name="Ichihashi Y."/>
            <person name="Cheong K."/>
            <person name="Cui S."/>
            <person name="Der J.P."/>
            <person name="Gundlach H."/>
            <person name="Jiao Y."/>
            <person name="Hori C."/>
            <person name="Ishida J.K."/>
            <person name="Kasahara H."/>
            <person name="Kiba T."/>
            <person name="Kim M.S."/>
            <person name="Koo N."/>
            <person name="Laohavisit A."/>
            <person name="Lee Y.H."/>
            <person name="Lumba S."/>
            <person name="McCourt P."/>
            <person name="Mortimer J.C."/>
            <person name="Mutuku J.M."/>
            <person name="Nomura T."/>
            <person name="Sasaki-Sekimoto Y."/>
            <person name="Seto Y."/>
            <person name="Wang Y."/>
            <person name="Wakatake T."/>
            <person name="Sakakibara H."/>
            <person name="Demura T."/>
            <person name="Yamaguchi S."/>
            <person name="Yoneyama K."/>
            <person name="Manabe R.I."/>
            <person name="Nelson D.C."/>
            <person name="Schulman A.H."/>
            <person name="Timko M.P."/>
            <person name="dePamphilis C.W."/>
            <person name="Choi D."/>
            <person name="Shirasu K."/>
        </authorList>
    </citation>
    <scope>NUCLEOTIDE SEQUENCE [LARGE SCALE GENOMIC DNA]</scope>
    <source>
        <strain evidence="10">cv. UVA1</strain>
    </source>
</reference>
<protein>
    <submittedName>
        <fullName evidence="9">Amine oxidase</fullName>
    </submittedName>
</protein>
<dbReference type="Gene3D" id="3.50.50.60">
    <property type="entry name" value="FAD/NAD(P)-binding domain"/>
    <property type="match status" value="1"/>
</dbReference>
<evidence type="ECO:0000256" key="5">
    <source>
        <dbReference type="ARBA" id="ARBA00022630"/>
    </source>
</evidence>
<dbReference type="SUPFAM" id="SSF54373">
    <property type="entry name" value="FAD-linked reductases, C-terminal domain"/>
    <property type="match status" value="1"/>
</dbReference>